<dbReference type="InterPro" id="IPR050598">
    <property type="entry name" value="AminoAcid_Transporter"/>
</dbReference>
<dbReference type="GO" id="GO:0015179">
    <property type="term" value="F:L-amino acid transmembrane transporter activity"/>
    <property type="evidence" value="ECO:0007669"/>
    <property type="project" value="TreeGrafter"/>
</dbReference>
<dbReference type="Proteomes" id="UP000808337">
    <property type="component" value="Unassembled WGS sequence"/>
</dbReference>
<dbReference type="EMBL" id="JADKGY010000035">
    <property type="protein sequence ID" value="MBK9985371.1"/>
    <property type="molecule type" value="Genomic_DNA"/>
</dbReference>
<evidence type="ECO:0000256" key="1">
    <source>
        <dbReference type="ARBA" id="ARBA00004141"/>
    </source>
</evidence>
<dbReference type="InterPro" id="IPR002293">
    <property type="entry name" value="AA/rel_permease1"/>
</dbReference>
<evidence type="ECO:0000256" key="4">
    <source>
        <dbReference type="ARBA" id="ARBA00023136"/>
    </source>
</evidence>
<feature type="transmembrane region" description="Helical" evidence="5">
    <location>
        <begin position="443"/>
        <end position="460"/>
    </location>
</feature>
<dbReference type="PANTHER" id="PTHR11785:SF512">
    <property type="entry name" value="SOBREMESA, ISOFORM B"/>
    <property type="match status" value="1"/>
</dbReference>
<feature type="transmembrane region" description="Helical" evidence="5">
    <location>
        <begin position="89"/>
        <end position="115"/>
    </location>
</feature>
<feature type="transmembrane region" description="Helical" evidence="5">
    <location>
        <begin position="354"/>
        <end position="372"/>
    </location>
</feature>
<dbReference type="Gene3D" id="1.20.1740.10">
    <property type="entry name" value="Amino acid/polyamine transporter I"/>
    <property type="match status" value="1"/>
</dbReference>
<feature type="transmembrane region" description="Helical" evidence="5">
    <location>
        <begin position="176"/>
        <end position="194"/>
    </location>
</feature>
<feature type="transmembrane region" description="Helical" evidence="5">
    <location>
        <begin position="254"/>
        <end position="272"/>
    </location>
</feature>
<dbReference type="AlphaFoldDB" id="A0A9D7T037"/>
<feature type="transmembrane region" description="Helical" evidence="5">
    <location>
        <begin position="214"/>
        <end position="233"/>
    </location>
</feature>
<evidence type="ECO:0000313" key="6">
    <source>
        <dbReference type="EMBL" id="MBK9985371.1"/>
    </source>
</evidence>
<accession>A0A9D7T037</accession>
<comment type="subcellular location">
    <subcellularLocation>
        <location evidence="1">Membrane</location>
        <topology evidence="1">Multi-pass membrane protein</topology>
    </subcellularLocation>
</comment>
<feature type="transmembrane region" description="Helical" evidence="5">
    <location>
        <begin position="12"/>
        <end position="33"/>
    </location>
</feature>
<gene>
    <name evidence="6" type="ORF">IPP15_24030</name>
</gene>
<dbReference type="PANTHER" id="PTHR11785">
    <property type="entry name" value="AMINO ACID TRANSPORTER"/>
    <property type="match status" value="1"/>
</dbReference>
<feature type="transmembrane region" description="Helical" evidence="5">
    <location>
        <begin position="308"/>
        <end position="334"/>
    </location>
</feature>
<dbReference type="PIRSF" id="PIRSF006060">
    <property type="entry name" value="AA_transporter"/>
    <property type="match status" value="1"/>
</dbReference>
<dbReference type="Pfam" id="PF13520">
    <property type="entry name" value="AA_permease_2"/>
    <property type="match status" value="1"/>
</dbReference>
<sequence>MAELETTFKRSLTLMDATMIVAGSMIGSGIFIVSADMTRNVGSAGWLIIAWLITGFMTITAAVSYGELSGMYPKAGGQYVYLKEAFNPLIAFLYGWSFFAIIQTATIAAVGVAFAKFLAYLVPSVSEDLIALDLGFLKISPAQLVAIVLILFLTFINTRGIRSGKIIQTSFTVTKLASLFGLIVFGFIMFKGDVWKANWSDAWNLHALGSTENYALAAALGAIAAAMVGSIFSSDAWNNVTFIAGEIKNPHRNIGLALFLGTLIVTIIYVSTNFMYTAVLPMEAIAGAEKDRVAVAASHVIFGNVGTIIIALMIMVSTFGCNNGLILAGARVYYTMAKDGLFFKPAGELSRFAVPAWSLWVQGIIACLWSISGRYGQLLDMVSFVVVIFYVLTIVGIFILRKKRPEIERPYKAFGYPFLPAIYIVMGISFCILLIIYKPQFTWPGLIITLIGIPIYYMAVMRKKSVSV</sequence>
<evidence type="ECO:0000256" key="2">
    <source>
        <dbReference type="ARBA" id="ARBA00022692"/>
    </source>
</evidence>
<evidence type="ECO:0000256" key="3">
    <source>
        <dbReference type="ARBA" id="ARBA00022989"/>
    </source>
</evidence>
<protein>
    <submittedName>
        <fullName evidence="6">Amino acid permease</fullName>
    </submittedName>
</protein>
<evidence type="ECO:0000313" key="7">
    <source>
        <dbReference type="Proteomes" id="UP000808337"/>
    </source>
</evidence>
<comment type="caution">
    <text evidence="6">The sequence shown here is derived from an EMBL/GenBank/DDBJ whole genome shotgun (WGS) entry which is preliminary data.</text>
</comment>
<proteinExistence type="predicted"/>
<evidence type="ECO:0000256" key="5">
    <source>
        <dbReference type="SAM" id="Phobius"/>
    </source>
</evidence>
<reference evidence="6 7" key="1">
    <citation type="submission" date="2020-10" db="EMBL/GenBank/DDBJ databases">
        <title>Connecting structure to function with the recovery of over 1000 high-quality activated sludge metagenome-assembled genomes encoding full-length rRNA genes using long-read sequencing.</title>
        <authorList>
            <person name="Singleton C.M."/>
            <person name="Petriglieri F."/>
            <person name="Kristensen J.M."/>
            <person name="Kirkegaard R.H."/>
            <person name="Michaelsen T.Y."/>
            <person name="Andersen M.H."/>
            <person name="Karst S.M."/>
            <person name="Dueholm M.S."/>
            <person name="Nielsen P.H."/>
            <person name="Albertsen M."/>
        </authorList>
    </citation>
    <scope>NUCLEOTIDE SEQUENCE [LARGE SCALE GENOMIC DNA]</scope>
    <source>
        <strain evidence="6">Ribe_18-Q3-R11-54_MAXAC.273</strain>
    </source>
</reference>
<dbReference type="GO" id="GO:0016020">
    <property type="term" value="C:membrane"/>
    <property type="evidence" value="ECO:0007669"/>
    <property type="project" value="UniProtKB-SubCell"/>
</dbReference>
<keyword evidence="3 5" id="KW-1133">Transmembrane helix</keyword>
<organism evidence="6 7">
    <name type="scientific">Candidatus Opimibacter skivensis</name>
    <dbReference type="NCBI Taxonomy" id="2982028"/>
    <lineage>
        <taxon>Bacteria</taxon>
        <taxon>Pseudomonadati</taxon>
        <taxon>Bacteroidota</taxon>
        <taxon>Saprospiria</taxon>
        <taxon>Saprospirales</taxon>
        <taxon>Saprospiraceae</taxon>
        <taxon>Candidatus Opimibacter</taxon>
    </lineage>
</organism>
<feature type="transmembrane region" description="Helical" evidence="5">
    <location>
        <begin position="45"/>
        <end position="68"/>
    </location>
</feature>
<feature type="transmembrane region" description="Helical" evidence="5">
    <location>
        <begin position="378"/>
        <end position="401"/>
    </location>
</feature>
<name>A0A9D7T037_9BACT</name>
<keyword evidence="4 5" id="KW-0472">Membrane</keyword>
<keyword evidence="2 5" id="KW-0812">Transmembrane</keyword>
<feature type="transmembrane region" description="Helical" evidence="5">
    <location>
        <begin position="413"/>
        <end position="437"/>
    </location>
</feature>
<feature type="transmembrane region" description="Helical" evidence="5">
    <location>
        <begin position="135"/>
        <end position="156"/>
    </location>
</feature>